<evidence type="ECO:0000259" key="1">
    <source>
        <dbReference type="PROSITE" id="PS51286"/>
    </source>
</evidence>
<feature type="domain" description="RAP" evidence="1">
    <location>
        <begin position="145"/>
        <end position="210"/>
    </location>
</feature>
<gene>
    <name evidence="2" type="ORF">TrRE_jg2629</name>
</gene>
<sequence>MAIDRKEVVKRLVREGTLQNIANTIWSFGVLGLVRENEESVRLLWDDSMRRQLGNFGDKDLQQLELTRLFAKSEGVELVAEGAMREEMLRAARRRIGSPSGFENHIAKELEKFGFGGFEREVSPFGGDEGGELLKIDIAWVDKKVALELDGPSHFLKSAKTGKEGRRNGPTEAKKRLLKSLGWKVRRLDWKVRVKLDKKNEKERRAFWEKSFGKLLGKGSS</sequence>
<dbReference type="EMBL" id="BRXZ01008137">
    <property type="protein sequence ID" value="GMI22063.1"/>
    <property type="molecule type" value="Genomic_DNA"/>
</dbReference>
<dbReference type="SMART" id="SM00952">
    <property type="entry name" value="RAP"/>
    <property type="match status" value="1"/>
</dbReference>
<reference evidence="2" key="1">
    <citation type="submission" date="2022-07" db="EMBL/GenBank/DDBJ databases">
        <title>Genome analysis of Parmales, a sister group of diatoms, reveals the evolutionary specialization of diatoms from phago-mixotrophs to photoautotrophs.</title>
        <authorList>
            <person name="Ban H."/>
            <person name="Sato S."/>
            <person name="Yoshikawa S."/>
            <person name="Kazumasa Y."/>
            <person name="Nakamura Y."/>
            <person name="Ichinomiya M."/>
            <person name="Saitoh K."/>
            <person name="Sato N."/>
            <person name="Blanc-Mathieu R."/>
            <person name="Endo H."/>
            <person name="Kuwata A."/>
            <person name="Ogata H."/>
        </authorList>
    </citation>
    <scope>NUCLEOTIDE SEQUENCE</scope>
</reference>
<dbReference type="InterPro" id="IPR013584">
    <property type="entry name" value="RAP"/>
</dbReference>
<protein>
    <recommendedName>
        <fullName evidence="1">RAP domain-containing protein</fullName>
    </recommendedName>
</protein>
<name>A0A9W7FXY0_9STRA</name>
<accession>A0A9W7FXY0</accession>
<proteinExistence type="predicted"/>
<dbReference type="PROSITE" id="PS51286">
    <property type="entry name" value="RAP"/>
    <property type="match status" value="1"/>
</dbReference>
<evidence type="ECO:0000313" key="3">
    <source>
        <dbReference type="Proteomes" id="UP001165082"/>
    </source>
</evidence>
<organism evidence="2 3">
    <name type="scientific">Triparma retinervis</name>
    <dbReference type="NCBI Taxonomy" id="2557542"/>
    <lineage>
        <taxon>Eukaryota</taxon>
        <taxon>Sar</taxon>
        <taxon>Stramenopiles</taxon>
        <taxon>Ochrophyta</taxon>
        <taxon>Bolidophyceae</taxon>
        <taxon>Parmales</taxon>
        <taxon>Triparmaceae</taxon>
        <taxon>Triparma</taxon>
    </lineage>
</organism>
<dbReference type="Pfam" id="PF08373">
    <property type="entry name" value="RAP"/>
    <property type="match status" value="1"/>
</dbReference>
<dbReference type="OrthoDB" id="2019031at2759"/>
<keyword evidence="3" id="KW-1185">Reference proteome</keyword>
<dbReference type="Proteomes" id="UP001165082">
    <property type="component" value="Unassembled WGS sequence"/>
</dbReference>
<evidence type="ECO:0000313" key="2">
    <source>
        <dbReference type="EMBL" id="GMI22063.1"/>
    </source>
</evidence>
<comment type="caution">
    <text evidence="2">The sequence shown here is derived from an EMBL/GenBank/DDBJ whole genome shotgun (WGS) entry which is preliminary data.</text>
</comment>
<dbReference type="AlphaFoldDB" id="A0A9W7FXY0"/>